<proteinExistence type="predicted"/>
<organism evidence="3">
    <name type="scientific">Fagus sylvatica</name>
    <name type="common">Beechnut</name>
    <dbReference type="NCBI Taxonomy" id="28930"/>
    <lineage>
        <taxon>Eukaryota</taxon>
        <taxon>Viridiplantae</taxon>
        <taxon>Streptophyta</taxon>
        <taxon>Embryophyta</taxon>
        <taxon>Tracheophyta</taxon>
        <taxon>Spermatophyta</taxon>
        <taxon>Magnoliopsida</taxon>
        <taxon>eudicotyledons</taxon>
        <taxon>Gunneridae</taxon>
        <taxon>Pentapetalae</taxon>
        <taxon>rosids</taxon>
        <taxon>fabids</taxon>
        <taxon>Fagales</taxon>
        <taxon>Fagaceae</taxon>
        <taxon>Fagus</taxon>
    </lineage>
</organism>
<feature type="region of interest" description="Disordered" evidence="1">
    <location>
        <begin position="279"/>
        <end position="304"/>
    </location>
</feature>
<dbReference type="InterPro" id="IPR017451">
    <property type="entry name" value="F-box-assoc_interact_dom"/>
</dbReference>
<reference evidence="3" key="1">
    <citation type="submission" date="2018-02" db="EMBL/GenBank/DDBJ databases">
        <authorList>
            <person name="Cohen D.B."/>
            <person name="Kent A.D."/>
        </authorList>
    </citation>
    <scope>NUCLEOTIDE SEQUENCE</scope>
</reference>
<feature type="domain" description="F-box associated beta-propeller type 3" evidence="2">
    <location>
        <begin position="22"/>
        <end position="152"/>
    </location>
</feature>
<name>A0A2N9EPY9_FAGSY</name>
<dbReference type="NCBIfam" id="TIGR01640">
    <property type="entry name" value="F_box_assoc_1"/>
    <property type="match status" value="1"/>
</dbReference>
<accession>A0A2N9EPY9</accession>
<dbReference type="PANTHER" id="PTHR31672:SF13">
    <property type="entry name" value="F-BOX PROTEIN CPR30-LIKE"/>
    <property type="match status" value="1"/>
</dbReference>
<dbReference type="Pfam" id="PF08268">
    <property type="entry name" value="FBA_3"/>
    <property type="match status" value="1"/>
</dbReference>
<sequence length="304" mass="34393">MLAPTHLTHPFESISTRPLTSVAVGFGFHSQNNDFKILRIVCYNKEVEAEVYTLSTDTWRRVVISLESEPNIGSIDEIVASPCLFFNGALHSLAYSRNHKFILSFDVNDEIFHAIELPQNLDGAGQHYERLTLFTGCLAFIVCNEDADADIWHILGDDKVCGELLIEIFDGSLDSFDFENLNVKHLRIRSPPWLGYTTDLMESLVFLDQAQGQDLHNLLPTWTVPMYRSDGSVVETTIPRCTDVGYPISQDSRQPTFEDLVESLKLEMTRLSRELYMRPQKGAYGTGDSEETTSVSGSKRRREC</sequence>
<dbReference type="InterPro" id="IPR050796">
    <property type="entry name" value="SCF_F-box_component"/>
</dbReference>
<evidence type="ECO:0000313" key="3">
    <source>
        <dbReference type="EMBL" id="SPC76888.1"/>
    </source>
</evidence>
<dbReference type="AlphaFoldDB" id="A0A2N9EPY9"/>
<evidence type="ECO:0000256" key="1">
    <source>
        <dbReference type="SAM" id="MobiDB-lite"/>
    </source>
</evidence>
<dbReference type="EMBL" id="OIVN01000240">
    <property type="protein sequence ID" value="SPC76888.1"/>
    <property type="molecule type" value="Genomic_DNA"/>
</dbReference>
<dbReference type="InterPro" id="IPR013187">
    <property type="entry name" value="F-box-assoc_dom_typ3"/>
</dbReference>
<protein>
    <recommendedName>
        <fullName evidence="2">F-box associated beta-propeller type 3 domain-containing protein</fullName>
    </recommendedName>
</protein>
<evidence type="ECO:0000259" key="2">
    <source>
        <dbReference type="Pfam" id="PF08268"/>
    </source>
</evidence>
<dbReference type="PANTHER" id="PTHR31672">
    <property type="entry name" value="BNACNNG10540D PROTEIN"/>
    <property type="match status" value="1"/>
</dbReference>
<gene>
    <name evidence="3" type="ORF">FSB_LOCUS4770</name>
</gene>